<comment type="subcellular location">
    <subcellularLocation>
        <location evidence="1">Nucleus</location>
    </subcellularLocation>
</comment>
<dbReference type="Pfam" id="PF00076">
    <property type="entry name" value="RRM_1"/>
    <property type="match status" value="3"/>
</dbReference>
<evidence type="ECO:0000259" key="7">
    <source>
        <dbReference type="PROSITE" id="PS50102"/>
    </source>
</evidence>
<dbReference type="GO" id="GO:0005730">
    <property type="term" value="C:nucleolus"/>
    <property type="evidence" value="ECO:0007669"/>
    <property type="project" value="TreeGrafter"/>
</dbReference>
<evidence type="ECO:0000256" key="5">
    <source>
        <dbReference type="PROSITE-ProRule" id="PRU00176"/>
    </source>
</evidence>
<dbReference type="STRING" id="45607.A0A2T0FDJ9"/>
<feature type="domain" description="RRM" evidence="7">
    <location>
        <begin position="448"/>
        <end position="589"/>
    </location>
</feature>
<accession>A0A2T0FDJ9</accession>
<dbReference type="GO" id="GO:0003729">
    <property type="term" value="F:mRNA binding"/>
    <property type="evidence" value="ECO:0007669"/>
    <property type="project" value="TreeGrafter"/>
</dbReference>
<keyword evidence="9" id="KW-1185">Reference proteome</keyword>
<dbReference type="RefSeq" id="XP_024662997.1">
    <property type="nucleotide sequence ID" value="XM_024807229.1"/>
</dbReference>
<feature type="region of interest" description="Disordered" evidence="6">
    <location>
        <begin position="194"/>
        <end position="275"/>
    </location>
</feature>
<dbReference type="InterPro" id="IPR000504">
    <property type="entry name" value="RRM_dom"/>
</dbReference>
<feature type="region of interest" description="Disordered" evidence="6">
    <location>
        <begin position="599"/>
        <end position="649"/>
    </location>
</feature>
<reference evidence="8 9" key="1">
    <citation type="submission" date="2017-04" db="EMBL/GenBank/DDBJ databases">
        <title>Genome sequencing of [Candida] sorbophila.</title>
        <authorList>
            <person name="Ahn J.O."/>
        </authorList>
    </citation>
    <scope>NUCLEOTIDE SEQUENCE [LARGE SCALE GENOMIC DNA]</scope>
    <source>
        <strain evidence="8 9">DS02</strain>
    </source>
</reference>
<dbReference type="AlphaFoldDB" id="A0A2T0FDJ9"/>
<evidence type="ECO:0000313" key="9">
    <source>
        <dbReference type="Proteomes" id="UP000238350"/>
    </source>
</evidence>
<evidence type="ECO:0000256" key="1">
    <source>
        <dbReference type="ARBA" id="ARBA00004123"/>
    </source>
</evidence>
<evidence type="ECO:0000256" key="4">
    <source>
        <dbReference type="ARBA" id="ARBA00023242"/>
    </source>
</evidence>
<dbReference type="Proteomes" id="UP000238350">
    <property type="component" value="Unassembled WGS sequence"/>
</dbReference>
<keyword evidence="3 5" id="KW-0694">RNA-binding</keyword>
<feature type="region of interest" description="Disordered" evidence="6">
    <location>
        <begin position="83"/>
        <end position="110"/>
    </location>
</feature>
<sequence>MSDRAQQKARSELFIRSIPGDVTSEMLNEFFADFAPVKHAVVVSDPNTGQSKGFGFVSFPSPEDAETSINQARRKRISGKILQIEYARPRDRNNESKPTPAPEQDTERRRPRLIIRNVPWSLRDPKELEKIFGKFGKVTEAFIPRGPNNRMSGFAFVTMRRKANAKLAIEGCKDLKIHDRPVAVDWAVTKEKWLAGSKEEAASEDEEEEEEEDEGADEAEEIYDEEIENEDDFENGEDEIELEDGDSDADLDEEDAADEDEEKDEKPKQRGLSDNQTIFVRNVPYDATAETLKEHFEQFGAVAYALPVMDKQLNQPRGVAFVAFRSASDAQKCVDSAPNVTTSSLLIPDDVDSRYVYEGRILGVTQAVSKERADVLAERGAKERLDVLGKAPSKKDKRNLFLLNEGRVTSESKLAQVLTPADLQIRDKSFQLRKQQLNKNPSLHLSMTRLAVRNIPRSMTEKALKALGRKAVVEFAKEVADKKRQPLSKEEVMRSIQFQESLGEYGKSKHGVVKQAKIIQEIKGSGEIGRSRGYGFLEMRNHKAALMALRYLNAYLVTKADLAADPDAPKAAAESGDSKRRLVVEFAVENAQVLKRLRDRQLKAKDTGRKRKAEEEAEQLRAAAEAEEAAKHPAGNPSIGRKRRAKARK</sequence>
<dbReference type="InterPro" id="IPR035979">
    <property type="entry name" value="RBD_domain_sf"/>
</dbReference>
<evidence type="ECO:0000313" key="8">
    <source>
        <dbReference type="EMBL" id="PRT53051.1"/>
    </source>
</evidence>
<feature type="domain" description="RRM" evidence="7">
    <location>
        <begin position="11"/>
        <end position="89"/>
    </location>
</feature>
<dbReference type="GeneID" id="36514420"/>
<feature type="domain" description="RRM" evidence="7">
    <location>
        <begin position="276"/>
        <end position="369"/>
    </location>
</feature>
<name>A0A2T0FDJ9_9ASCO</name>
<comment type="caution">
    <text evidence="8">The sequence shown here is derived from an EMBL/GenBank/DDBJ whole genome shotgun (WGS) entry which is preliminary data.</text>
</comment>
<evidence type="ECO:0000256" key="3">
    <source>
        <dbReference type="ARBA" id="ARBA00022884"/>
    </source>
</evidence>
<keyword evidence="4" id="KW-0539">Nucleus</keyword>
<feature type="compositionally biased region" description="Basic residues" evidence="6">
    <location>
        <begin position="640"/>
        <end position="649"/>
    </location>
</feature>
<dbReference type="Gene3D" id="3.30.70.330">
    <property type="match status" value="4"/>
</dbReference>
<dbReference type="PANTHER" id="PTHR48039">
    <property type="entry name" value="RNA-BINDING MOTIF PROTEIN 14B"/>
    <property type="match status" value="1"/>
</dbReference>
<dbReference type="OrthoDB" id="267048at2759"/>
<evidence type="ECO:0000256" key="2">
    <source>
        <dbReference type="ARBA" id="ARBA00022737"/>
    </source>
</evidence>
<dbReference type="EMBL" id="NDIQ01000001">
    <property type="protein sequence ID" value="PRT53051.1"/>
    <property type="molecule type" value="Genomic_DNA"/>
</dbReference>
<evidence type="ECO:0000256" key="6">
    <source>
        <dbReference type="SAM" id="MobiDB-lite"/>
    </source>
</evidence>
<proteinExistence type="predicted"/>
<protein>
    <submittedName>
        <fullName evidence="8">Nucleolar protein 4</fullName>
    </submittedName>
</protein>
<feature type="compositionally biased region" description="Acidic residues" evidence="6">
    <location>
        <begin position="202"/>
        <end position="263"/>
    </location>
</feature>
<dbReference type="SUPFAM" id="SSF54928">
    <property type="entry name" value="RNA-binding domain, RBD"/>
    <property type="match status" value="3"/>
</dbReference>
<dbReference type="PANTHER" id="PTHR48039:SF5">
    <property type="entry name" value="RNA-BINDING PROTEIN 28"/>
    <property type="match status" value="1"/>
</dbReference>
<dbReference type="InterPro" id="IPR051945">
    <property type="entry name" value="RRM_MRD1_RNA_proc_ribogen"/>
</dbReference>
<dbReference type="PROSITE" id="PS50102">
    <property type="entry name" value="RRM"/>
    <property type="match status" value="4"/>
</dbReference>
<dbReference type="SMART" id="SM00360">
    <property type="entry name" value="RRM"/>
    <property type="match status" value="4"/>
</dbReference>
<organism evidence="8 9">
    <name type="scientific">Wickerhamiella sorbophila</name>
    <dbReference type="NCBI Taxonomy" id="45607"/>
    <lineage>
        <taxon>Eukaryota</taxon>
        <taxon>Fungi</taxon>
        <taxon>Dikarya</taxon>
        <taxon>Ascomycota</taxon>
        <taxon>Saccharomycotina</taxon>
        <taxon>Dipodascomycetes</taxon>
        <taxon>Dipodascales</taxon>
        <taxon>Trichomonascaceae</taxon>
        <taxon>Wickerhamiella</taxon>
    </lineage>
</organism>
<feature type="domain" description="RRM" evidence="7">
    <location>
        <begin position="111"/>
        <end position="189"/>
    </location>
</feature>
<dbReference type="InterPro" id="IPR012677">
    <property type="entry name" value="Nucleotide-bd_a/b_plait_sf"/>
</dbReference>
<keyword evidence="2" id="KW-0677">Repeat</keyword>
<gene>
    <name evidence="8" type="ORF">B9G98_00671</name>
</gene>